<dbReference type="EMBL" id="QTSX02002302">
    <property type="protein sequence ID" value="KAJ9076273.1"/>
    <property type="molecule type" value="Genomic_DNA"/>
</dbReference>
<protein>
    <submittedName>
        <fullName evidence="1">Uncharacterized protein</fullName>
    </submittedName>
</protein>
<comment type="caution">
    <text evidence="1">The sequence shown here is derived from an EMBL/GenBank/DDBJ whole genome shotgun (WGS) entry which is preliminary data.</text>
</comment>
<reference evidence="1" key="1">
    <citation type="submission" date="2022-04" db="EMBL/GenBank/DDBJ databases">
        <title>Genome of the entomopathogenic fungus Entomophthora muscae.</title>
        <authorList>
            <person name="Elya C."/>
            <person name="Lovett B.R."/>
            <person name="Lee E."/>
            <person name="Macias A.M."/>
            <person name="Hajek A.E."/>
            <person name="De Bivort B.L."/>
            <person name="Kasson M.T."/>
            <person name="De Fine Licht H.H."/>
            <person name="Stajich J.E."/>
        </authorList>
    </citation>
    <scope>NUCLEOTIDE SEQUENCE</scope>
    <source>
        <strain evidence="1">Berkeley</strain>
    </source>
</reference>
<sequence>MSAFPFSRTLSDSFADPNKPRDGSWSASTALHRASTQSANHDYHNSLCSPLLLSLPSSNLRTNRSYTAGYNRSPPGDYGDIFLPFHNQTRSSSLSQEGQASKAYDLGSHPSPFPAFRSQSAVCYDQLSNPNQPSNESSQRTMAMRRPPAGFNLPRKEESRNTFPSLATVRSVPASRCNSDDFAELLSKFDSVYIDEEKQKNFSSKGYRDNSHFRASRDPSAHLSSKDREYNLAPHLDTSFLNDDSHSEVSSNSRFLNQDNFIPYDQGENYMRTSLMFGTSKMAGSQLHSNVNFRETLSDSLFNDARPDNFNNQSHGLRVARTRSATINALSHNSFAPPIPSAVQVPSNGKTNRRRNPAAAPSQTKVPCRYFPLGQCTKGSQCQFPHTLPGQNEAEAGRFSPPGASICSTPTAFEFKTSPPRTASPPRNARPTNKPSRRTGDTEKNAASLSEAKFAQADFSTYVGKLYSLCQDQLGCRYLQKTLEEGEPSFSAHIFAELSPYFAELMIDPFGNYLSQKLMEWASGAQRVILLHNAFGHFSRIAHNPHGTRATQKMIEILSSSSKSTDSDELDPETNKAMQILSQALAPHVVSLIKDSNGNHVIQRCISLFPSQHNQVSRMVTSNLQFIFDAISKDCLAVGTHKHGCCVIQRCFDNANFHQRDQLAIVIASNALSLVQDPFGNYVVQYVIRLENCNYTRGLIQNFVGHMPRLSAQKFSSNVIELCIKAADTNLRQQLIEELLWSRELEQLLQDSYANYVVQTCLDCAEPALRDQLVERIKPILLTTRSSPFVKRIQARILSGEASHWANALPLENTAAIANAPFLAYNPHHGIFARPAIPAGDVSRPSHLERRI</sequence>
<accession>A0ACC2TNP6</accession>
<organism evidence="1 2">
    <name type="scientific">Entomophthora muscae</name>
    <dbReference type="NCBI Taxonomy" id="34485"/>
    <lineage>
        <taxon>Eukaryota</taxon>
        <taxon>Fungi</taxon>
        <taxon>Fungi incertae sedis</taxon>
        <taxon>Zoopagomycota</taxon>
        <taxon>Entomophthoromycotina</taxon>
        <taxon>Entomophthoromycetes</taxon>
        <taxon>Entomophthorales</taxon>
        <taxon>Entomophthoraceae</taxon>
        <taxon>Entomophthora</taxon>
    </lineage>
</organism>
<proteinExistence type="predicted"/>
<evidence type="ECO:0000313" key="1">
    <source>
        <dbReference type="EMBL" id="KAJ9076273.1"/>
    </source>
</evidence>
<keyword evidence="2" id="KW-1185">Reference proteome</keyword>
<name>A0ACC2TNP6_9FUNG</name>
<dbReference type="Proteomes" id="UP001165960">
    <property type="component" value="Unassembled WGS sequence"/>
</dbReference>
<gene>
    <name evidence="1" type="ORF">DSO57_1027848</name>
</gene>
<evidence type="ECO:0000313" key="2">
    <source>
        <dbReference type="Proteomes" id="UP001165960"/>
    </source>
</evidence>